<name>A0A8H5EZ65_9AGAR</name>
<dbReference type="SUPFAM" id="SSF56112">
    <property type="entry name" value="Protein kinase-like (PK-like)"/>
    <property type="match status" value="1"/>
</dbReference>
<protein>
    <recommendedName>
        <fullName evidence="3">Protein kinase domain-containing protein</fullName>
    </recommendedName>
</protein>
<evidence type="ECO:0000313" key="1">
    <source>
        <dbReference type="EMBL" id="KAF5317696.1"/>
    </source>
</evidence>
<evidence type="ECO:0000313" key="2">
    <source>
        <dbReference type="Proteomes" id="UP000567179"/>
    </source>
</evidence>
<dbReference type="EMBL" id="JAACJJ010000032">
    <property type="protein sequence ID" value="KAF5317696.1"/>
    <property type="molecule type" value="Genomic_DNA"/>
</dbReference>
<organism evidence="1 2">
    <name type="scientific">Psilocybe cf. subviscida</name>
    <dbReference type="NCBI Taxonomy" id="2480587"/>
    <lineage>
        <taxon>Eukaryota</taxon>
        <taxon>Fungi</taxon>
        <taxon>Dikarya</taxon>
        <taxon>Basidiomycota</taxon>
        <taxon>Agaricomycotina</taxon>
        <taxon>Agaricomycetes</taxon>
        <taxon>Agaricomycetidae</taxon>
        <taxon>Agaricales</taxon>
        <taxon>Agaricineae</taxon>
        <taxon>Strophariaceae</taxon>
        <taxon>Psilocybe</taxon>
    </lineage>
</organism>
<dbReference type="OrthoDB" id="3182995at2759"/>
<comment type="caution">
    <text evidence="1">The sequence shown here is derived from an EMBL/GenBank/DDBJ whole genome shotgun (WGS) entry which is preliminary data.</text>
</comment>
<dbReference type="AlphaFoldDB" id="A0A8H5EZ65"/>
<evidence type="ECO:0008006" key="3">
    <source>
        <dbReference type="Google" id="ProtNLM"/>
    </source>
</evidence>
<dbReference type="InterPro" id="IPR011009">
    <property type="entry name" value="Kinase-like_dom_sf"/>
</dbReference>
<proteinExistence type="predicted"/>
<keyword evidence="2" id="KW-1185">Reference proteome</keyword>
<sequence>MMGANGFTSVTLHNCVNGATLKPLLLDITPSYPAPAYYPAEQARHVPGSWARQNRPTVEGNLGITLLHRISEGRIGVVYLARVEKALRDGIDITSSLPETLCVKFAKQHHCRSLAREAWFYEQLHQWHGISVPSYYGFYTSTASEQGLSTDTFQPWINLRKPSKIDPAFIEDQEVAETYRSMDWLWDDAPYMFRIFSPSKYRNKARWFRWNFNEENPNIGLIIMENLGKPCTQIWRLNEPGDAFKADILAVLEDVAGDGLCHTDIAARNFLQYDGPETDERRCPRHDIVHKWRLIDFDRSCMLDMTNIDSDGEYALDVDRNRVGHPLAFWGEQISEQ</sequence>
<gene>
    <name evidence="1" type="ORF">D9619_012646</name>
</gene>
<accession>A0A8H5EZ65</accession>
<dbReference type="Proteomes" id="UP000567179">
    <property type="component" value="Unassembled WGS sequence"/>
</dbReference>
<reference evidence="1 2" key="1">
    <citation type="journal article" date="2020" name="ISME J.">
        <title>Uncovering the hidden diversity of litter-decomposition mechanisms in mushroom-forming fungi.</title>
        <authorList>
            <person name="Floudas D."/>
            <person name="Bentzer J."/>
            <person name="Ahren D."/>
            <person name="Johansson T."/>
            <person name="Persson P."/>
            <person name="Tunlid A."/>
        </authorList>
    </citation>
    <scope>NUCLEOTIDE SEQUENCE [LARGE SCALE GENOMIC DNA]</scope>
    <source>
        <strain evidence="1 2">CBS 101986</strain>
    </source>
</reference>